<dbReference type="PROSITE" id="PS01315">
    <property type="entry name" value="CDS"/>
    <property type="match status" value="1"/>
</dbReference>
<proteinExistence type="inferred from homology"/>
<evidence type="ECO:0000256" key="15">
    <source>
        <dbReference type="ARBA" id="ARBA00023136"/>
    </source>
</evidence>
<evidence type="ECO:0000256" key="8">
    <source>
        <dbReference type="ARBA" id="ARBA00022475"/>
    </source>
</evidence>
<evidence type="ECO:0000256" key="4">
    <source>
        <dbReference type="ARBA" id="ARBA00005189"/>
    </source>
</evidence>
<feature type="transmembrane region" description="Helical" evidence="19">
    <location>
        <begin position="88"/>
        <end position="105"/>
    </location>
</feature>
<accession>A0A9D1IIZ4</accession>
<evidence type="ECO:0000256" key="1">
    <source>
        <dbReference type="ARBA" id="ARBA00001698"/>
    </source>
</evidence>
<comment type="similarity">
    <text evidence="5 18">Belongs to the CDS family.</text>
</comment>
<name>A0A9D1IIZ4_9BACT</name>
<feature type="transmembrane region" description="Helical" evidence="19">
    <location>
        <begin position="141"/>
        <end position="161"/>
    </location>
</feature>
<evidence type="ECO:0000256" key="9">
    <source>
        <dbReference type="ARBA" id="ARBA00022516"/>
    </source>
</evidence>
<evidence type="ECO:0000256" key="2">
    <source>
        <dbReference type="ARBA" id="ARBA00004651"/>
    </source>
</evidence>
<comment type="caution">
    <text evidence="20">The sequence shown here is derived from an EMBL/GenBank/DDBJ whole genome shotgun (WGS) entry which is preliminary data.</text>
</comment>
<comment type="pathway">
    <text evidence="3 18">Phospholipid metabolism; CDP-diacylglycerol biosynthesis; CDP-diacylglycerol from sn-glycerol 3-phosphate: step 3/3.</text>
</comment>
<dbReference type="EC" id="2.7.7.41" evidence="6 18"/>
<dbReference type="GO" id="GO:0005886">
    <property type="term" value="C:plasma membrane"/>
    <property type="evidence" value="ECO:0007669"/>
    <property type="project" value="UniProtKB-SubCell"/>
</dbReference>
<dbReference type="PANTHER" id="PTHR46382">
    <property type="entry name" value="PHOSPHATIDATE CYTIDYLYLTRANSFERASE"/>
    <property type="match status" value="1"/>
</dbReference>
<dbReference type="GO" id="GO:0016024">
    <property type="term" value="P:CDP-diacylglycerol biosynthetic process"/>
    <property type="evidence" value="ECO:0007669"/>
    <property type="project" value="TreeGrafter"/>
</dbReference>
<comment type="catalytic activity">
    <reaction evidence="1 18">
        <text>a 1,2-diacyl-sn-glycero-3-phosphate + CTP + H(+) = a CDP-1,2-diacyl-sn-glycerol + diphosphate</text>
        <dbReference type="Rhea" id="RHEA:16229"/>
        <dbReference type="ChEBI" id="CHEBI:15378"/>
        <dbReference type="ChEBI" id="CHEBI:33019"/>
        <dbReference type="ChEBI" id="CHEBI:37563"/>
        <dbReference type="ChEBI" id="CHEBI:58332"/>
        <dbReference type="ChEBI" id="CHEBI:58608"/>
        <dbReference type="EC" id="2.7.7.41"/>
    </reaction>
</comment>
<keyword evidence="10 18" id="KW-0808">Transferase</keyword>
<comment type="pathway">
    <text evidence="4">Lipid metabolism.</text>
</comment>
<evidence type="ECO:0000256" key="17">
    <source>
        <dbReference type="ARBA" id="ARBA00023264"/>
    </source>
</evidence>
<keyword evidence="9" id="KW-0444">Lipid biosynthesis</keyword>
<evidence type="ECO:0000256" key="12">
    <source>
        <dbReference type="ARBA" id="ARBA00022695"/>
    </source>
</evidence>
<evidence type="ECO:0000256" key="18">
    <source>
        <dbReference type="RuleBase" id="RU003938"/>
    </source>
</evidence>
<dbReference type="AlphaFoldDB" id="A0A9D1IIZ4"/>
<dbReference type="InterPro" id="IPR000374">
    <property type="entry name" value="PC_trans"/>
</dbReference>
<keyword evidence="13 19" id="KW-1133">Transmembrane helix</keyword>
<dbReference type="Pfam" id="PF01148">
    <property type="entry name" value="CTP_transf_1"/>
    <property type="match status" value="1"/>
</dbReference>
<keyword evidence="16" id="KW-0594">Phospholipid biosynthesis</keyword>
<reference evidence="20" key="2">
    <citation type="journal article" date="2021" name="PeerJ">
        <title>Extensive microbial diversity within the chicken gut microbiome revealed by metagenomics and culture.</title>
        <authorList>
            <person name="Gilroy R."/>
            <person name="Ravi A."/>
            <person name="Getino M."/>
            <person name="Pursley I."/>
            <person name="Horton D.L."/>
            <person name="Alikhan N.F."/>
            <person name="Baker D."/>
            <person name="Gharbi K."/>
            <person name="Hall N."/>
            <person name="Watson M."/>
            <person name="Adriaenssens E.M."/>
            <person name="Foster-Nyarko E."/>
            <person name="Jarju S."/>
            <person name="Secka A."/>
            <person name="Antonio M."/>
            <person name="Oren A."/>
            <person name="Chaudhuri R.R."/>
            <person name="La Ragione R."/>
            <person name="Hildebrand F."/>
            <person name="Pallen M.J."/>
        </authorList>
    </citation>
    <scope>NUCLEOTIDE SEQUENCE</scope>
    <source>
        <strain evidence="20">17073</strain>
    </source>
</reference>
<dbReference type="PANTHER" id="PTHR46382:SF1">
    <property type="entry name" value="PHOSPHATIDATE CYTIDYLYLTRANSFERASE"/>
    <property type="match status" value="1"/>
</dbReference>
<evidence type="ECO:0000256" key="19">
    <source>
        <dbReference type="SAM" id="Phobius"/>
    </source>
</evidence>
<evidence type="ECO:0000256" key="5">
    <source>
        <dbReference type="ARBA" id="ARBA00010185"/>
    </source>
</evidence>
<evidence type="ECO:0000256" key="10">
    <source>
        <dbReference type="ARBA" id="ARBA00022679"/>
    </source>
</evidence>
<evidence type="ECO:0000256" key="11">
    <source>
        <dbReference type="ARBA" id="ARBA00022692"/>
    </source>
</evidence>
<keyword evidence="11 18" id="KW-0812">Transmembrane</keyword>
<keyword evidence="8" id="KW-1003">Cell membrane</keyword>
<feature type="transmembrane region" description="Helical" evidence="19">
    <location>
        <begin position="210"/>
        <end position="229"/>
    </location>
</feature>
<comment type="subcellular location">
    <subcellularLocation>
        <location evidence="2">Cell membrane</location>
        <topology evidence="2">Multi-pass membrane protein</topology>
    </subcellularLocation>
</comment>
<keyword evidence="15 19" id="KW-0472">Membrane</keyword>
<keyword evidence="14" id="KW-0443">Lipid metabolism</keyword>
<evidence type="ECO:0000256" key="16">
    <source>
        <dbReference type="ARBA" id="ARBA00023209"/>
    </source>
</evidence>
<dbReference type="Proteomes" id="UP000824076">
    <property type="component" value="Unassembled WGS sequence"/>
</dbReference>
<feature type="transmembrane region" description="Helical" evidence="19">
    <location>
        <begin position="182"/>
        <end position="204"/>
    </location>
</feature>
<dbReference type="EMBL" id="DVMS01000019">
    <property type="protein sequence ID" value="HIU38162.1"/>
    <property type="molecule type" value="Genomic_DNA"/>
</dbReference>
<evidence type="ECO:0000256" key="6">
    <source>
        <dbReference type="ARBA" id="ARBA00012487"/>
    </source>
</evidence>
<reference evidence="20" key="1">
    <citation type="submission" date="2020-10" db="EMBL/GenBank/DDBJ databases">
        <authorList>
            <person name="Gilroy R."/>
        </authorList>
    </citation>
    <scope>NUCLEOTIDE SEQUENCE</scope>
    <source>
        <strain evidence="20">17073</strain>
    </source>
</reference>
<evidence type="ECO:0000256" key="3">
    <source>
        <dbReference type="ARBA" id="ARBA00005119"/>
    </source>
</evidence>
<dbReference type="GO" id="GO:0004605">
    <property type="term" value="F:phosphatidate cytidylyltransferase activity"/>
    <property type="evidence" value="ECO:0007669"/>
    <property type="project" value="UniProtKB-EC"/>
</dbReference>
<organism evidence="20 21">
    <name type="scientific">Candidatus Limisoma intestinavium</name>
    <dbReference type="NCBI Taxonomy" id="2840856"/>
    <lineage>
        <taxon>Bacteria</taxon>
        <taxon>Pseudomonadati</taxon>
        <taxon>Bacteroidota</taxon>
        <taxon>Bacteroidia</taxon>
        <taxon>Bacteroidales</taxon>
        <taxon>Candidatus Limisoma</taxon>
    </lineage>
</organism>
<evidence type="ECO:0000313" key="21">
    <source>
        <dbReference type="Proteomes" id="UP000824076"/>
    </source>
</evidence>
<sequence>MNKILTRAITGSIYVALLVAATICGHSAFIAVFGILVIFGVWEISNLCSQSGDKNNLLILVIDICGGLCIFISSFLNATSANSPFSPLIATAIYGIIRFISQLYMRGNAISQLSHSCLKILLVVFPLSLLNYIHAAPHGHTTVLACLIFIWINDTGAFLIGSWLGKHRLFERISPKKSWEGFFGGLFFTLLTAYLLNIYFPHYFAGFTRIQWLGLAFLVSIFATWGDLIESMIKRVSGTKDSGHILPGHGGILDRIDSLLLVIPTSYVYFYLIS</sequence>
<evidence type="ECO:0000256" key="13">
    <source>
        <dbReference type="ARBA" id="ARBA00022989"/>
    </source>
</evidence>
<protein>
    <recommendedName>
        <fullName evidence="7 18">Phosphatidate cytidylyltransferase</fullName>
        <ecNumber evidence="6 18">2.7.7.41</ecNumber>
    </recommendedName>
</protein>
<feature type="transmembrane region" description="Helical" evidence="19">
    <location>
        <begin position="57"/>
        <end position="76"/>
    </location>
</feature>
<gene>
    <name evidence="20" type="ORF">IAD18_00680</name>
</gene>
<keyword evidence="12 18" id="KW-0548">Nucleotidyltransferase</keyword>
<keyword evidence="17" id="KW-1208">Phospholipid metabolism</keyword>
<evidence type="ECO:0000256" key="14">
    <source>
        <dbReference type="ARBA" id="ARBA00023098"/>
    </source>
</evidence>
<evidence type="ECO:0000313" key="20">
    <source>
        <dbReference type="EMBL" id="HIU38162.1"/>
    </source>
</evidence>
<evidence type="ECO:0000256" key="7">
    <source>
        <dbReference type="ARBA" id="ARBA00019373"/>
    </source>
</evidence>
<feature type="transmembrane region" description="Helical" evidence="19">
    <location>
        <begin position="12"/>
        <end position="45"/>
    </location>
</feature>